<dbReference type="Proteomes" id="UP001295794">
    <property type="component" value="Unassembled WGS sequence"/>
</dbReference>
<organism evidence="1 2">
    <name type="scientific">Mycena citricolor</name>
    <dbReference type="NCBI Taxonomy" id="2018698"/>
    <lineage>
        <taxon>Eukaryota</taxon>
        <taxon>Fungi</taxon>
        <taxon>Dikarya</taxon>
        <taxon>Basidiomycota</taxon>
        <taxon>Agaricomycotina</taxon>
        <taxon>Agaricomycetes</taxon>
        <taxon>Agaricomycetidae</taxon>
        <taxon>Agaricales</taxon>
        <taxon>Marasmiineae</taxon>
        <taxon>Mycenaceae</taxon>
        <taxon>Mycena</taxon>
    </lineage>
</organism>
<reference evidence="1" key="1">
    <citation type="submission" date="2023-11" db="EMBL/GenBank/DDBJ databases">
        <authorList>
            <person name="De Vega J J."/>
            <person name="De Vega J J."/>
        </authorList>
    </citation>
    <scope>NUCLEOTIDE SEQUENCE</scope>
</reference>
<name>A0AAD2HSC3_9AGAR</name>
<proteinExistence type="predicted"/>
<dbReference type="EMBL" id="CAVNYO010000443">
    <property type="protein sequence ID" value="CAK5281062.1"/>
    <property type="molecule type" value="Genomic_DNA"/>
</dbReference>
<evidence type="ECO:0000313" key="1">
    <source>
        <dbReference type="EMBL" id="CAK5281062.1"/>
    </source>
</evidence>
<sequence length="144" mass="16099">MDVAVAHSHLQIRGFCELIDVSRDEYRAVLLRGGSRGDAVQSLQARRGDDPGGDIRVARRRGGPLRLGHVHLDRRRRESGLGLDERRRGVDDIHHADHLARERHGHRARDLLGQLGMREELEVGVEEVVGVRDGERRGHPVAVG</sequence>
<accession>A0AAD2HSC3</accession>
<comment type="caution">
    <text evidence="1">The sequence shown here is derived from an EMBL/GenBank/DDBJ whole genome shotgun (WGS) entry which is preliminary data.</text>
</comment>
<evidence type="ECO:0000313" key="2">
    <source>
        <dbReference type="Proteomes" id="UP001295794"/>
    </source>
</evidence>
<dbReference type="AlphaFoldDB" id="A0AAD2HSC3"/>
<keyword evidence="2" id="KW-1185">Reference proteome</keyword>
<gene>
    <name evidence="1" type="ORF">MYCIT1_LOCUS31919</name>
</gene>
<protein>
    <submittedName>
        <fullName evidence="1">Uncharacterized protein</fullName>
    </submittedName>
</protein>